<accession>A0A813PP67</accession>
<sequence length="435" mass="49596">MESDAYRQITGIIVGGGNRGQNYAEYARHLPNRFRLIAIAEPRISVRKKIQKLYSLEDKYVYDDWRRLADSNVERLADCALITLPDREHYEATIQLAKKGYHILLEKPMATKLEHCKEIVQVCRDNNVILAVCHVLRYLPVVRKIRELLDNNVIGKLISIQHIEPVGFWHFAHSFVRGNWHNENESCFSLLAKCCHDLDLIQYWMQPRRCTDISSFGKLMHFNSENKPKGASDRCLTCAVESTCPYSAKKIYLETPNRHWPVSVLVPDIEDNENWDQIKSKVIHALENGPYGKCVYGDCNNDVVDQQVVILNFDDGATATMQMVAFTEEVCQRTSRIFGTHGELTWKGGDTLVHYDFLTQKRTVYDETDFSGAGVMSGHGGADFFAMDSFIRALSLNKPELIGTGPEDSLISHIIAFAAETARKENRVCKIDEFL</sequence>
<dbReference type="PANTHER" id="PTHR43377:SF2">
    <property type="entry name" value="BINDING ROSSMANN FOLD OXIDOREDUCTASE, PUTATIVE (AFU_ORTHOLOGUE AFUA_4G00560)-RELATED"/>
    <property type="match status" value="1"/>
</dbReference>
<dbReference type="InterPro" id="IPR004104">
    <property type="entry name" value="Gfo/Idh/MocA-like_OxRdtase_C"/>
</dbReference>
<dbReference type="Gene3D" id="3.40.50.720">
    <property type="entry name" value="NAD(P)-binding Rossmann-like Domain"/>
    <property type="match status" value="1"/>
</dbReference>
<evidence type="ECO:0000259" key="1">
    <source>
        <dbReference type="Pfam" id="PF01408"/>
    </source>
</evidence>
<dbReference type="EMBL" id="CAJNOL010000021">
    <property type="protein sequence ID" value="CAF0753773.1"/>
    <property type="molecule type" value="Genomic_DNA"/>
</dbReference>
<dbReference type="InterPro" id="IPR051450">
    <property type="entry name" value="Gfo/Idh/MocA_Oxidoreductases"/>
</dbReference>
<reference evidence="3" key="1">
    <citation type="submission" date="2021-02" db="EMBL/GenBank/DDBJ databases">
        <authorList>
            <person name="Nowell W R."/>
        </authorList>
    </citation>
    <scope>NUCLEOTIDE SEQUENCE</scope>
</reference>
<feature type="domain" description="Gfo/Idh/MocA-like oxidoreductase C-terminal" evidence="2">
    <location>
        <begin position="146"/>
        <end position="427"/>
    </location>
</feature>
<proteinExistence type="predicted"/>
<dbReference type="InterPro" id="IPR036291">
    <property type="entry name" value="NAD(P)-bd_dom_sf"/>
</dbReference>
<dbReference type="Proteomes" id="UP000663870">
    <property type="component" value="Unassembled WGS sequence"/>
</dbReference>
<evidence type="ECO:0000259" key="2">
    <source>
        <dbReference type="Pfam" id="PF02894"/>
    </source>
</evidence>
<evidence type="ECO:0000313" key="4">
    <source>
        <dbReference type="Proteomes" id="UP000663870"/>
    </source>
</evidence>
<organism evidence="3 4">
    <name type="scientific">Rotaria sordida</name>
    <dbReference type="NCBI Taxonomy" id="392033"/>
    <lineage>
        <taxon>Eukaryota</taxon>
        <taxon>Metazoa</taxon>
        <taxon>Spiralia</taxon>
        <taxon>Gnathifera</taxon>
        <taxon>Rotifera</taxon>
        <taxon>Eurotatoria</taxon>
        <taxon>Bdelloidea</taxon>
        <taxon>Philodinida</taxon>
        <taxon>Philodinidae</taxon>
        <taxon>Rotaria</taxon>
    </lineage>
</organism>
<dbReference type="InterPro" id="IPR000683">
    <property type="entry name" value="Gfo/Idh/MocA-like_OxRdtase_N"/>
</dbReference>
<dbReference type="Gene3D" id="3.30.360.10">
    <property type="entry name" value="Dihydrodipicolinate Reductase, domain 2"/>
    <property type="match status" value="1"/>
</dbReference>
<dbReference type="GO" id="GO:0000166">
    <property type="term" value="F:nucleotide binding"/>
    <property type="evidence" value="ECO:0007669"/>
    <property type="project" value="InterPro"/>
</dbReference>
<name>A0A813PP67_9BILA</name>
<dbReference type="AlphaFoldDB" id="A0A813PP67"/>
<evidence type="ECO:0008006" key="5">
    <source>
        <dbReference type="Google" id="ProtNLM"/>
    </source>
</evidence>
<dbReference type="SUPFAM" id="SSF51735">
    <property type="entry name" value="NAD(P)-binding Rossmann-fold domains"/>
    <property type="match status" value="1"/>
</dbReference>
<dbReference type="PANTHER" id="PTHR43377">
    <property type="entry name" value="BILIVERDIN REDUCTASE A"/>
    <property type="match status" value="1"/>
</dbReference>
<dbReference type="Pfam" id="PF01408">
    <property type="entry name" value="GFO_IDH_MocA"/>
    <property type="match status" value="1"/>
</dbReference>
<feature type="domain" description="Gfo/Idh/MocA-like oxidoreductase N-terminal" evidence="1">
    <location>
        <begin position="12"/>
        <end position="133"/>
    </location>
</feature>
<dbReference type="SUPFAM" id="SSF55347">
    <property type="entry name" value="Glyceraldehyde-3-phosphate dehydrogenase-like, C-terminal domain"/>
    <property type="match status" value="1"/>
</dbReference>
<keyword evidence="4" id="KW-1185">Reference proteome</keyword>
<protein>
    <recommendedName>
        <fullName evidence="5">Oxidoreductase</fullName>
    </recommendedName>
</protein>
<gene>
    <name evidence="3" type="ORF">JXQ802_LOCUS1830</name>
</gene>
<comment type="caution">
    <text evidence="3">The sequence shown here is derived from an EMBL/GenBank/DDBJ whole genome shotgun (WGS) entry which is preliminary data.</text>
</comment>
<evidence type="ECO:0000313" key="3">
    <source>
        <dbReference type="EMBL" id="CAF0753773.1"/>
    </source>
</evidence>
<dbReference type="Pfam" id="PF02894">
    <property type="entry name" value="GFO_IDH_MocA_C"/>
    <property type="match status" value="1"/>
</dbReference>